<dbReference type="EMBL" id="GL883006">
    <property type="protein sequence ID" value="EGG25176.1"/>
    <property type="molecule type" value="Genomic_DNA"/>
</dbReference>
<dbReference type="AlphaFoldDB" id="F4PHJ2"/>
<protein>
    <submittedName>
        <fullName evidence="1">Uncharacterized protein</fullName>
    </submittedName>
</protein>
<sequence length="279" mass="30313">MNWENISSQFKLAQGYIGESSKNPQQAIKSLSNDFSKMVQSESFKQSIEGIANYTPAIGHIKGLYHYGKGQIEKGNEAMLSSTRTSAVIGFGMMGGAYIGVVGGLMYDGTVTGISSANAKKYTPYGLIEPLTKIYTEKGGVDNFVEAGTGIAMDAGTAYVATIVLPTVKIPSSISKEVLQDNAKSYITKTAKGYANQCIQYTRTKTEKYIWNAAFVPIIDNICHRLTKKEEVPKTTSINTNTNNTNNNNNNNNNMINNETIANLNPSTIIVDTIEQSTN</sequence>
<dbReference type="KEGG" id="dfa:DFA_03424"/>
<name>F4PHJ2_CACFS</name>
<dbReference type="GeneID" id="14877334"/>
<dbReference type="RefSeq" id="XP_004363027.1">
    <property type="nucleotide sequence ID" value="XM_004362970.1"/>
</dbReference>
<gene>
    <name evidence="1" type="ORF">DFA_03424</name>
</gene>
<dbReference type="PANTHER" id="PTHR34494:SF1">
    <property type="entry name" value="PROTEIN CBG25024"/>
    <property type="match status" value="1"/>
</dbReference>
<keyword evidence="2" id="KW-1185">Reference proteome</keyword>
<dbReference type="PANTHER" id="PTHR34494">
    <property type="entry name" value="PROTEIN CBG25024"/>
    <property type="match status" value="1"/>
</dbReference>
<reference evidence="2" key="1">
    <citation type="journal article" date="2011" name="Genome Res.">
        <title>Phylogeny-wide analysis of social amoeba genomes highlights ancient origins for complex intercellular communication.</title>
        <authorList>
            <person name="Heidel A.J."/>
            <person name="Lawal H.M."/>
            <person name="Felder M."/>
            <person name="Schilde C."/>
            <person name="Helps N.R."/>
            <person name="Tunggal B."/>
            <person name="Rivero F."/>
            <person name="John U."/>
            <person name="Schleicher M."/>
            <person name="Eichinger L."/>
            <person name="Platzer M."/>
            <person name="Noegel A.A."/>
            <person name="Schaap P."/>
            <person name="Gloeckner G."/>
        </authorList>
    </citation>
    <scope>NUCLEOTIDE SEQUENCE [LARGE SCALE GENOMIC DNA]</scope>
    <source>
        <strain evidence="2">SH3</strain>
    </source>
</reference>
<dbReference type="OrthoDB" id="6162903at2759"/>
<proteinExistence type="predicted"/>
<evidence type="ECO:0000313" key="2">
    <source>
        <dbReference type="Proteomes" id="UP000007797"/>
    </source>
</evidence>
<evidence type="ECO:0000313" key="1">
    <source>
        <dbReference type="EMBL" id="EGG25176.1"/>
    </source>
</evidence>
<dbReference type="Proteomes" id="UP000007797">
    <property type="component" value="Unassembled WGS sequence"/>
</dbReference>
<accession>F4PHJ2</accession>
<organism evidence="1 2">
    <name type="scientific">Cavenderia fasciculata</name>
    <name type="common">Slime mold</name>
    <name type="synonym">Dictyostelium fasciculatum</name>
    <dbReference type="NCBI Taxonomy" id="261658"/>
    <lineage>
        <taxon>Eukaryota</taxon>
        <taxon>Amoebozoa</taxon>
        <taxon>Evosea</taxon>
        <taxon>Eumycetozoa</taxon>
        <taxon>Dictyostelia</taxon>
        <taxon>Acytosteliales</taxon>
        <taxon>Cavenderiaceae</taxon>
        <taxon>Cavenderia</taxon>
    </lineage>
</organism>